<evidence type="ECO:0000256" key="3">
    <source>
        <dbReference type="ARBA" id="ARBA00022692"/>
    </source>
</evidence>
<evidence type="ECO:0000256" key="1">
    <source>
        <dbReference type="ARBA" id="ARBA00004141"/>
    </source>
</evidence>
<dbReference type="GO" id="GO:0016192">
    <property type="term" value="P:vesicle-mediated transport"/>
    <property type="evidence" value="ECO:0007669"/>
    <property type="project" value="InterPro"/>
</dbReference>
<dbReference type="AlphaFoldDB" id="A0A0P5FFJ2"/>
<reference evidence="6 7" key="1">
    <citation type="submission" date="2016-03" db="EMBL/GenBank/DDBJ databases">
        <title>EvidentialGene: Evidence-directed Construction of Genes on Genomes.</title>
        <authorList>
            <person name="Gilbert D.G."/>
            <person name="Choi J.-H."/>
            <person name="Mockaitis K."/>
            <person name="Colbourne J."/>
            <person name="Pfrender M."/>
        </authorList>
    </citation>
    <scope>NUCLEOTIDE SEQUENCE [LARGE SCALE GENOMIC DNA]</scope>
    <source>
        <strain evidence="6 7">Xinb3</strain>
        <tissue evidence="6">Complete organism</tissue>
    </source>
</reference>
<keyword evidence="3" id="KW-0812">Transmembrane</keyword>
<evidence type="ECO:0000256" key="2">
    <source>
        <dbReference type="ARBA" id="ARBA00010095"/>
    </source>
</evidence>
<organism evidence="6 7">
    <name type="scientific">Daphnia magna</name>
    <dbReference type="NCBI Taxonomy" id="35525"/>
    <lineage>
        <taxon>Eukaryota</taxon>
        <taxon>Metazoa</taxon>
        <taxon>Ecdysozoa</taxon>
        <taxon>Arthropoda</taxon>
        <taxon>Crustacea</taxon>
        <taxon>Branchiopoda</taxon>
        <taxon>Diplostraca</taxon>
        <taxon>Cladocera</taxon>
        <taxon>Anomopoda</taxon>
        <taxon>Daphniidae</taxon>
        <taxon>Daphnia</taxon>
    </lineage>
</organism>
<dbReference type="SMART" id="SM01398">
    <property type="entry name" value="Cornichon"/>
    <property type="match status" value="1"/>
</dbReference>
<proteinExistence type="inferred from homology"/>
<dbReference type="OrthoDB" id="8775810at2759"/>
<dbReference type="PANTHER" id="PTHR12290">
    <property type="entry name" value="CORNICHON-RELATED"/>
    <property type="match status" value="1"/>
</dbReference>
<comment type="similarity">
    <text evidence="2">Belongs to the cornichon family.</text>
</comment>
<comment type="subcellular location">
    <subcellularLocation>
        <location evidence="1">Membrane</location>
        <topology evidence="1">Multi-pass membrane protein</topology>
    </subcellularLocation>
</comment>
<accession>A0A0P5FFJ2</accession>
<gene>
    <name evidence="6" type="ORF">APZ42_015163</name>
</gene>
<dbReference type="EMBL" id="LRGB01000512">
    <property type="protein sequence ID" value="KZS18628.1"/>
    <property type="molecule type" value="Genomic_DNA"/>
</dbReference>
<keyword evidence="7" id="KW-1185">Reference proteome</keyword>
<dbReference type="Proteomes" id="UP000076858">
    <property type="component" value="Unassembled WGS sequence"/>
</dbReference>
<comment type="caution">
    <text evidence="6">The sequence shown here is derived from an EMBL/GenBank/DDBJ whole genome shotgun (WGS) entry which is preliminary data.</text>
</comment>
<keyword evidence="4" id="KW-1133">Transmembrane helix</keyword>
<dbReference type="Pfam" id="PF03311">
    <property type="entry name" value="Cornichon"/>
    <property type="match status" value="1"/>
</dbReference>
<name>A0A0P5FFJ2_9CRUS</name>
<dbReference type="InterPro" id="IPR003377">
    <property type="entry name" value="Cornichon"/>
</dbReference>
<keyword evidence="5" id="KW-0472">Membrane</keyword>
<dbReference type="GO" id="GO:0016020">
    <property type="term" value="C:membrane"/>
    <property type="evidence" value="ECO:0007669"/>
    <property type="project" value="UniProtKB-SubCell"/>
</dbReference>
<evidence type="ECO:0000256" key="4">
    <source>
        <dbReference type="ARBA" id="ARBA00022989"/>
    </source>
</evidence>
<dbReference type="STRING" id="35525.A0A0P5FFJ2"/>
<sequence length="156" mass="18128">MSDTLMFAFCLFDTGALLFLLVYYIITLSDLECDYLNAQQCCSNLNIWIFPRIIAHLITIILLSFTGHWWIVLTSLPVSLWLIYECVSVPRGNMGVYDPTEIYNRGQLKKHMRDCMIGLGYYLIMFFVYLYCMILSMLAGDPRHKEDPSMINDLNP</sequence>
<evidence type="ECO:0000313" key="6">
    <source>
        <dbReference type="EMBL" id="KZS18628.1"/>
    </source>
</evidence>
<protein>
    <submittedName>
        <fullName evidence="6">Protein cornichon</fullName>
    </submittedName>
</protein>
<evidence type="ECO:0000313" key="7">
    <source>
        <dbReference type="Proteomes" id="UP000076858"/>
    </source>
</evidence>
<evidence type="ECO:0000256" key="5">
    <source>
        <dbReference type="ARBA" id="ARBA00023136"/>
    </source>
</evidence>